<accession>A0ABU4FPF4</accession>
<evidence type="ECO:0000313" key="2">
    <source>
        <dbReference type="Proteomes" id="UP001187346"/>
    </source>
</evidence>
<proteinExistence type="predicted"/>
<name>A0ABU4FPF4_9ACTN</name>
<dbReference type="Proteomes" id="UP001187346">
    <property type="component" value="Unassembled WGS sequence"/>
</dbReference>
<dbReference type="RefSeq" id="WP_317775309.1">
    <property type="nucleotide sequence ID" value="NZ_JAWMAJ010000231.1"/>
</dbReference>
<protein>
    <submittedName>
        <fullName evidence="1">Uncharacterized protein</fullName>
    </submittedName>
</protein>
<keyword evidence="2" id="KW-1185">Reference proteome</keyword>
<evidence type="ECO:0000313" key="1">
    <source>
        <dbReference type="EMBL" id="MDV7222498.1"/>
    </source>
</evidence>
<dbReference type="SUPFAM" id="SSF82171">
    <property type="entry name" value="DPP6 N-terminal domain-like"/>
    <property type="match status" value="1"/>
</dbReference>
<sequence length="131" mass="14077">MPWDAAELRIADVGGDRRFQRARTLVGGPGAPVAQAEWAPDGTLLAACERTGWWNLHRVAPETGAAHTLHRAAEEFAGSQRLGLRWFAPLADAGPPDLQALGVALPHHCAAEMNHLASFLPELREAFDGTP</sequence>
<reference evidence="1 2" key="1">
    <citation type="submission" date="2023-10" db="EMBL/GenBank/DDBJ databases">
        <title>Characterization of rhizosphere-enriched actinobacteria from wheat plants lab-grown on chernevaya soil.</title>
        <authorList>
            <person name="Tikhonova E.N."/>
            <person name="Konopkin A."/>
            <person name="Kravchenko I.K."/>
        </authorList>
    </citation>
    <scope>NUCLEOTIDE SEQUENCE [LARGE SCALE GENOMIC DNA]</scope>
    <source>
        <strain evidence="1 2">RR29</strain>
    </source>
</reference>
<gene>
    <name evidence="1" type="ORF">R5A26_41850</name>
</gene>
<dbReference type="EMBL" id="JAWMAJ010000231">
    <property type="protein sequence ID" value="MDV7222498.1"/>
    <property type="molecule type" value="Genomic_DNA"/>
</dbReference>
<comment type="caution">
    <text evidence="1">The sequence shown here is derived from an EMBL/GenBank/DDBJ whole genome shotgun (WGS) entry which is preliminary data.</text>
</comment>
<organism evidence="1 2">
    <name type="scientific">Streptomyces prunicolor</name>
    <dbReference type="NCBI Taxonomy" id="67348"/>
    <lineage>
        <taxon>Bacteria</taxon>
        <taxon>Bacillati</taxon>
        <taxon>Actinomycetota</taxon>
        <taxon>Actinomycetes</taxon>
        <taxon>Kitasatosporales</taxon>
        <taxon>Streptomycetaceae</taxon>
        <taxon>Streptomyces</taxon>
    </lineage>
</organism>